<evidence type="ECO:0000313" key="4">
    <source>
        <dbReference type="EMBL" id="AVO42693.1"/>
    </source>
</evidence>
<protein>
    <submittedName>
        <fullName evidence="4">Long-chain fatty acid--CoA ligase</fullName>
    </submittedName>
</protein>
<dbReference type="PANTHER" id="PTHR43272">
    <property type="entry name" value="LONG-CHAIN-FATTY-ACID--COA LIGASE"/>
    <property type="match status" value="1"/>
</dbReference>
<sequence>MTPFTPDISCARTLPQLFTHRVALTPGAPAYRLYDPAKQTWFDLSWSQTAGHVASWTQALIAMQLPHGARVAILLPNGLHAVCADQSTLAAGCVPVPLHAIGNPGSIAYILQDCEASVLIVSRAEQWDQIRAVGTPFPALRAVVVTDEDPTYPTRIEGPALVSLAQWLDATGQPLTAQVAMPPSPDDLAAIVYTSGTTGKPKGVMLTHRNVVSDVQAVLERIAPTQDDVFLSFLPLSHTFERTGGYYLPIAAGCCVAFARSVALLADDLKTIRPTVLVSVPRIYERVHAKLLETLSPTPWKMQLYEAAKSKGWQRFCRAQGLPPPEETQSGWMHLLPWSVLQALVANPLLAQFGGRVRVAVSGGAPLSPTIAKCFLGLGLPLVQGYGMTETSPVVCVNTVHDNDPASVGRALPGVEVRIGENRELQVRGPIVMKGYWKRPEDTAKTLDADGWLGTGDQADIVEGRIYIRGRIKEIIVTSTGEKIPPGDLELALQSDPLLEQTLVVGENRPFIACVAVLKRDEWLRLAEGLGLAPQDPDSPNNAAVHRAILARIETSTASFPRYALPRAVHCTLEPWTIENGFMTPTLKLKRNNLIAYFAQAIEGMYQKPGGR</sequence>
<dbReference type="InterPro" id="IPR000873">
    <property type="entry name" value="AMP-dep_synth/lig_dom"/>
</dbReference>
<dbReference type="InterPro" id="IPR020459">
    <property type="entry name" value="AMP-binding"/>
</dbReference>
<dbReference type="EMBL" id="CP027669">
    <property type="protein sequence ID" value="AVO42693.1"/>
    <property type="molecule type" value="Genomic_DNA"/>
</dbReference>
<dbReference type="InterPro" id="IPR020845">
    <property type="entry name" value="AMP-binding_CS"/>
</dbReference>
<dbReference type="AlphaFoldDB" id="A0A2S0N432"/>
<dbReference type="Proteomes" id="UP000239326">
    <property type="component" value="Chromosome"/>
</dbReference>
<organism evidence="4 5">
    <name type="scientific">Simplicispira suum</name>
    <dbReference type="NCBI Taxonomy" id="2109915"/>
    <lineage>
        <taxon>Bacteria</taxon>
        <taxon>Pseudomonadati</taxon>
        <taxon>Pseudomonadota</taxon>
        <taxon>Betaproteobacteria</taxon>
        <taxon>Burkholderiales</taxon>
        <taxon>Comamonadaceae</taxon>
        <taxon>Simplicispira</taxon>
    </lineage>
</organism>
<dbReference type="GO" id="GO:0004467">
    <property type="term" value="F:long-chain fatty acid-CoA ligase activity"/>
    <property type="evidence" value="ECO:0007669"/>
    <property type="project" value="TreeGrafter"/>
</dbReference>
<evidence type="ECO:0000256" key="2">
    <source>
        <dbReference type="ARBA" id="ARBA00022840"/>
    </source>
</evidence>
<dbReference type="KEGG" id="simp:C6571_16580"/>
<dbReference type="GO" id="GO:0016020">
    <property type="term" value="C:membrane"/>
    <property type="evidence" value="ECO:0007669"/>
    <property type="project" value="TreeGrafter"/>
</dbReference>
<dbReference type="CDD" id="cd05907">
    <property type="entry name" value="VL_LC_FACS_like"/>
    <property type="match status" value="1"/>
</dbReference>
<accession>A0A2S0N432</accession>
<keyword evidence="2" id="KW-0067">ATP-binding</keyword>
<dbReference type="PRINTS" id="PR00154">
    <property type="entry name" value="AMPBINDING"/>
</dbReference>
<dbReference type="SUPFAM" id="SSF56801">
    <property type="entry name" value="Acetyl-CoA synthetase-like"/>
    <property type="match status" value="1"/>
</dbReference>
<evidence type="ECO:0000259" key="3">
    <source>
        <dbReference type="Pfam" id="PF00501"/>
    </source>
</evidence>
<dbReference type="Pfam" id="PF23562">
    <property type="entry name" value="AMP-binding_C_3"/>
    <property type="match status" value="1"/>
</dbReference>
<dbReference type="PROSITE" id="PS00455">
    <property type="entry name" value="AMP_BINDING"/>
    <property type="match status" value="1"/>
</dbReference>
<name>A0A2S0N432_9BURK</name>
<keyword evidence="5" id="KW-1185">Reference proteome</keyword>
<dbReference type="GO" id="GO:0005524">
    <property type="term" value="F:ATP binding"/>
    <property type="evidence" value="ECO:0007669"/>
    <property type="project" value="UniProtKB-KW"/>
</dbReference>
<proteinExistence type="predicted"/>
<evidence type="ECO:0000256" key="1">
    <source>
        <dbReference type="ARBA" id="ARBA00022741"/>
    </source>
</evidence>
<keyword evidence="4" id="KW-0436">Ligase</keyword>
<dbReference type="Gene3D" id="3.40.50.12780">
    <property type="entry name" value="N-terminal domain of ligase-like"/>
    <property type="match status" value="1"/>
</dbReference>
<feature type="domain" description="AMP-dependent synthetase/ligase" evidence="3">
    <location>
        <begin position="18"/>
        <end position="437"/>
    </location>
</feature>
<dbReference type="PANTHER" id="PTHR43272:SF33">
    <property type="entry name" value="AMP-BINDING DOMAIN-CONTAINING PROTEIN-RELATED"/>
    <property type="match status" value="1"/>
</dbReference>
<evidence type="ECO:0000313" key="5">
    <source>
        <dbReference type="Proteomes" id="UP000239326"/>
    </source>
</evidence>
<reference evidence="4 5" key="1">
    <citation type="submission" date="2018-03" db="EMBL/GenBank/DDBJ databases">
        <title>Genome sequencing of Simplicispira sp.</title>
        <authorList>
            <person name="Kim S.-J."/>
            <person name="Heo J."/>
            <person name="Kwon S.-W."/>
        </authorList>
    </citation>
    <scope>NUCLEOTIDE SEQUENCE [LARGE SCALE GENOMIC DNA]</scope>
    <source>
        <strain evidence="4 5">SC1-8</strain>
    </source>
</reference>
<gene>
    <name evidence="4" type="ORF">C6571_16580</name>
</gene>
<dbReference type="RefSeq" id="WP_106447667.1">
    <property type="nucleotide sequence ID" value="NZ_CP027669.1"/>
</dbReference>
<dbReference type="Pfam" id="PF00501">
    <property type="entry name" value="AMP-binding"/>
    <property type="match status" value="1"/>
</dbReference>
<keyword evidence="1" id="KW-0547">Nucleotide-binding</keyword>
<dbReference type="OrthoDB" id="9766486at2"/>
<dbReference type="InterPro" id="IPR042099">
    <property type="entry name" value="ANL_N_sf"/>
</dbReference>